<dbReference type="RefSeq" id="WP_183342024.1">
    <property type="nucleotide sequence ID" value="NZ_JACHNU010000002.1"/>
</dbReference>
<sequence length="216" mass="23368">MSEPASRPGWVSERLREEFPQLGLTLLEVAAEKPLARSPRGTRERLALLADRFRGGDGLVLRQWPIPHAYRVFFRHIGLDPDVTRTPIEAVAVERLLRGGLPSRGKLEDALTIAVLETGVPVVAVDADAVVGTLGLRLSGEAERLGSDDGAPSLPPGRIVVGDERGPVALLFGDVAPERAVRKASRRLLLYAVDVDGVPAVHVDEALWICQEMLEA</sequence>
<protein>
    <submittedName>
        <fullName evidence="1">DNA/RNA-binding domain of Phe-tRNA-synthetase-like protein</fullName>
    </submittedName>
</protein>
<dbReference type="SUPFAM" id="SSF56037">
    <property type="entry name" value="PheT/TilS domain"/>
    <property type="match status" value="1"/>
</dbReference>
<comment type="caution">
    <text evidence="1">The sequence shown here is derived from an EMBL/GenBank/DDBJ whole genome shotgun (WGS) entry which is preliminary data.</text>
</comment>
<evidence type="ECO:0000313" key="2">
    <source>
        <dbReference type="Proteomes" id="UP000585272"/>
    </source>
</evidence>
<dbReference type="EMBL" id="JACHNU010000002">
    <property type="protein sequence ID" value="MBB4662672.1"/>
    <property type="molecule type" value="Genomic_DNA"/>
</dbReference>
<dbReference type="InterPro" id="IPR020825">
    <property type="entry name" value="Phe-tRNA_synthase-like_B3/B4"/>
</dbReference>
<evidence type="ECO:0000313" key="1">
    <source>
        <dbReference type="EMBL" id="MBB4662672.1"/>
    </source>
</evidence>
<name>A0A840ID44_9ACTN</name>
<dbReference type="Proteomes" id="UP000585272">
    <property type="component" value="Unassembled WGS sequence"/>
</dbReference>
<proteinExistence type="predicted"/>
<organism evidence="1 2">
    <name type="scientific">Conexibacter arvalis</name>
    <dbReference type="NCBI Taxonomy" id="912552"/>
    <lineage>
        <taxon>Bacteria</taxon>
        <taxon>Bacillati</taxon>
        <taxon>Actinomycetota</taxon>
        <taxon>Thermoleophilia</taxon>
        <taxon>Solirubrobacterales</taxon>
        <taxon>Conexibacteraceae</taxon>
        <taxon>Conexibacter</taxon>
    </lineage>
</organism>
<reference evidence="1 2" key="1">
    <citation type="submission" date="2020-08" db="EMBL/GenBank/DDBJ databases">
        <title>Genomic Encyclopedia of Archaeal and Bacterial Type Strains, Phase II (KMG-II): from individual species to whole genera.</title>
        <authorList>
            <person name="Goeker M."/>
        </authorList>
    </citation>
    <scope>NUCLEOTIDE SEQUENCE [LARGE SCALE GENOMIC DNA]</scope>
    <source>
        <strain evidence="1 2">DSM 23288</strain>
    </source>
</reference>
<dbReference type="AlphaFoldDB" id="A0A840ID44"/>
<dbReference type="Gene3D" id="3.50.40.10">
    <property type="entry name" value="Phenylalanyl-trna Synthetase, Chain B, domain 3"/>
    <property type="match status" value="1"/>
</dbReference>
<accession>A0A840ID44</accession>
<gene>
    <name evidence="1" type="ORF">BDZ31_002258</name>
</gene>
<keyword evidence="2" id="KW-1185">Reference proteome</keyword>